<organism evidence="1 2">
    <name type="scientific">Pseudooceanicola algae</name>
    <dbReference type="NCBI Taxonomy" id="1537215"/>
    <lineage>
        <taxon>Bacteria</taxon>
        <taxon>Pseudomonadati</taxon>
        <taxon>Pseudomonadota</taxon>
        <taxon>Alphaproteobacteria</taxon>
        <taxon>Rhodobacterales</taxon>
        <taxon>Paracoccaceae</taxon>
        <taxon>Pseudooceanicola</taxon>
    </lineage>
</organism>
<dbReference type="RefSeq" id="WP_119840069.1">
    <property type="nucleotide sequence ID" value="NZ_CP060436.1"/>
</dbReference>
<evidence type="ECO:0000313" key="1">
    <source>
        <dbReference type="EMBL" id="QPM89669.1"/>
    </source>
</evidence>
<dbReference type="OrthoDB" id="7773807at2"/>
<dbReference type="AlphaFoldDB" id="A0A418SEK2"/>
<dbReference type="EMBL" id="CP060436">
    <property type="protein sequence ID" value="QPM89669.1"/>
    <property type="molecule type" value="Genomic_DNA"/>
</dbReference>
<accession>A0A418SEK2</accession>
<proteinExistence type="predicted"/>
<dbReference type="Proteomes" id="UP000283786">
    <property type="component" value="Chromosome"/>
</dbReference>
<gene>
    <name evidence="1" type="ORF">PSAL_008940</name>
</gene>
<name>A0A418SEK2_9RHOB</name>
<keyword evidence="2" id="KW-1185">Reference proteome</keyword>
<dbReference type="KEGG" id="palw:PSAL_008940"/>
<protein>
    <recommendedName>
        <fullName evidence="3">Lipoprotein</fullName>
    </recommendedName>
</protein>
<reference evidence="1 2" key="1">
    <citation type="submission" date="2020-08" db="EMBL/GenBank/DDBJ databases">
        <title>Genome sequence of Rhodobacteraceae bacterium Lw-13e.</title>
        <authorList>
            <person name="Poehlein A."/>
            <person name="Wolter L."/>
            <person name="Daniel R."/>
            <person name="Brinkhoff T."/>
        </authorList>
    </citation>
    <scope>NUCLEOTIDE SEQUENCE [LARGE SCALE GENOMIC DNA]</scope>
    <source>
        <strain evidence="1 2">Lw-13e</strain>
    </source>
</reference>
<evidence type="ECO:0000313" key="2">
    <source>
        <dbReference type="Proteomes" id="UP000283786"/>
    </source>
</evidence>
<sequence>MRKSLPVTILSLALLAGCGWFGGGGSAVDKGTSLNPLLPADYEPPAPDRRNPLAHIDTIDVVDVPGGKVFTVTATASVQGSYNISFQAPQGSAAAPEGSGVIRYLMLADVAAYTKGAVVGTAQSREVTAAFRLSNIELAGISRVEVVGVQNVLSVSP</sequence>
<dbReference type="PROSITE" id="PS51257">
    <property type="entry name" value="PROKAR_LIPOPROTEIN"/>
    <property type="match status" value="1"/>
</dbReference>
<evidence type="ECO:0008006" key="3">
    <source>
        <dbReference type="Google" id="ProtNLM"/>
    </source>
</evidence>